<gene>
    <name evidence="2" type="primary">mnhG</name>
    <name evidence="2" type="ORF">RM552_07910</name>
</gene>
<reference evidence="2 3" key="1">
    <citation type="submission" date="2023-09" db="EMBL/GenBank/DDBJ databases">
        <authorList>
            <person name="Rey-Velasco X."/>
        </authorList>
    </citation>
    <scope>NUCLEOTIDE SEQUENCE [LARGE SCALE GENOMIC DNA]</scope>
    <source>
        <strain evidence="2 3">P117</strain>
    </source>
</reference>
<evidence type="ECO:0000256" key="1">
    <source>
        <dbReference type="SAM" id="Phobius"/>
    </source>
</evidence>
<dbReference type="Proteomes" id="UP001253545">
    <property type="component" value="Unassembled WGS sequence"/>
</dbReference>
<comment type="caution">
    <text evidence="2">The sequence shown here is derived from an EMBL/GenBank/DDBJ whole genome shotgun (WGS) entry which is preliminary data.</text>
</comment>
<accession>A0ABU2ZQ82</accession>
<evidence type="ECO:0000313" key="2">
    <source>
        <dbReference type="EMBL" id="MDT0594760.1"/>
    </source>
</evidence>
<feature type="transmembrane region" description="Helical" evidence="1">
    <location>
        <begin position="35"/>
        <end position="55"/>
    </location>
</feature>
<dbReference type="PANTHER" id="PTHR34703:SF1">
    <property type="entry name" value="ANTIPORTER SUBUNIT MNHG2-RELATED"/>
    <property type="match status" value="1"/>
</dbReference>
<keyword evidence="1" id="KW-1133">Transmembrane helix</keyword>
<sequence>MIVEIISFSLIGLGCVLGLIGGIGVVRLPDTYARLHAVGVTDTLCTFLILLGLSFQADSYIVVAKLVLIFLFLAFTSPASSYALANNAWRWGLRHNQKIHVLTAEQIAAQDAKKAQNNNQEDA</sequence>
<dbReference type="InterPro" id="IPR005133">
    <property type="entry name" value="PhaG_MnhG_YufB"/>
</dbReference>
<name>A0ABU2ZQ82_9ALTE</name>
<dbReference type="PANTHER" id="PTHR34703">
    <property type="entry name" value="ANTIPORTER SUBUNIT MNHG2-RELATED"/>
    <property type="match status" value="1"/>
</dbReference>
<feature type="transmembrane region" description="Helical" evidence="1">
    <location>
        <begin position="6"/>
        <end position="28"/>
    </location>
</feature>
<keyword evidence="3" id="KW-1185">Reference proteome</keyword>
<proteinExistence type="predicted"/>
<protein>
    <submittedName>
        <fullName evidence="2">Monovalent cation/H(+) antiporter subunit G</fullName>
    </submittedName>
</protein>
<keyword evidence="1" id="KW-0812">Transmembrane</keyword>
<dbReference type="NCBIfam" id="TIGR01300">
    <property type="entry name" value="CPA3_mnhG_phaG"/>
    <property type="match status" value="1"/>
</dbReference>
<dbReference type="RefSeq" id="WP_311368218.1">
    <property type="nucleotide sequence ID" value="NZ_JAVRHX010000001.1"/>
</dbReference>
<organism evidence="2 3">
    <name type="scientific">Glaciecola petra</name>
    <dbReference type="NCBI Taxonomy" id="3075602"/>
    <lineage>
        <taxon>Bacteria</taxon>
        <taxon>Pseudomonadati</taxon>
        <taxon>Pseudomonadota</taxon>
        <taxon>Gammaproteobacteria</taxon>
        <taxon>Alteromonadales</taxon>
        <taxon>Alteromonadaceae</taxon>
        <taxon>Glaciecola</taxon>
    </lineage>
</organism>
<evidence type="ECO:0000313" key="3">
    <source>
        <dbReference type="Proteomes" id="UP001253545"/>
    </source>
</evidence>
<keyword evidence="1" id="KW-0472">Membrane</keyword>
<feature type="transmembrane region" description="Helical" evidence="1">
    <location>
        <begin position="61"/>
        <end position="85"/>
    </location>
</feature>
<dbReference type="EMBL" id="JAVRHX010000001">
    <property type="protein sequence ID" value="MDT0594760.1"/>
    <property type="molecule type" value="Genomic_DNA"/>
</dbReference>
<dbReference type="Pfam" id="PF03334">
    <property type="entry name" value="PhaG_MnhG_YufB"/>
    <property type="match status" value="1"/>
</dbReference>